<dbReference type="CDD" id="cd06254">
    <property type="entry name" value="M14_ASTE_ASPA-like"/>
    <property type="match status" value="1"/>
</dbReference>
<comment type="cofactor">
    <cofactor evidence="1">
        <name>Zn(2+)</name>
        <dbReference type="ChEBI" id="CHEBI:29105"/>
    </cofactor>
</comment>
<name>A0A371AW71_9FIRM</name>
<keyword evidence="3" id="KW-0378">Hydrolase</keyword>
<dbReference type="SUPFAM" id="SSF53187">
    <property type="entry name" value="Zn-dependent exopeptidases"/>
    <property type="match status" value="1"/>
</dbReference>
<dbReference type="AlphaFoldDB" id="A0A371AW71"/>
<organism evidence="6 7">
    <name type="scientific">Anaerosacchariphilus polymeriproducens</name>
    <dbReference type="NCBI Taxonomy" id="1812858"/>
    <lineage>
        <taxon>Bacteria</taxon>
        <taxon>Bacillati</taxon>
        <taxon>Bacillota</taxon>
        <taxon>Clostridia</taxon>
        <taxon>Lachnospirales</taxon>
        <taxon>Lachnospiraceae</taxon>
        <taxon>Anaerosacchariphilus</taxon>
    </lineage>
</organism>
<dbReference type="Pfam" id="PF24827">
    <property type="entry name" value="AstE_AspA_cat"/>
    <property type="match status" value="1"/>
</dbReference>
<evidence type="ECO:0000256" key="1">
    <source>
        <dbReference type="ARBA" id="ARBA00001947"/>
    </source>
</evidence>
<dbReference type="InterPro" id="IPR043795">
    <property type="entry name" value="N-alpha-Ac-DABA-like"/>
</dbReference>
<dbReference type="InterPro" id="IPR055438">
    <property type="entry name" value="AstE_AspA_cat"/>
</dbReference>
<dbReference type="Gene3D" id="3.40.630.10">
    <property type="entry name" value="Zn peptidases"/>
    <property type="match status" value="1"/>
</dbReference>
<evidence type="ECO:0000256" key="3">
    <source>
        <dbReference type="ARBA" id="ARBA00022801"/>
    </source>
</evidence>
<dbReference type="PANTHER" id="PTHR37326">
    <property type="entry name" value="BLL3975 PROTEIN"/>
    <property type="match status" value="1"/>
</dbReference>
<dbReference type="EMBL" id="QRCT01000019">
    <property type="protein sequence ID" value="RDU23813.1"/>
    <property type="molecule type" value="Genomic_DNA"/>
</dbReference>
<dbReference type="PIRSF" id="PIRSF039012">
    <property type="entry name" value="ASP"/>
    <property type="match status" value="1"/>
</dbReference>
<gene>
    <name evidence="6" type="ORF">DWV06_08120</name>
</gene>
<evidence type="ECO:0000256" key="2">
    <source>
        <dbReference type="ARBA" id="ARBA00022723"/>
    </source>
</evidence>
<dbReference type="Proteomes" id="UP000255036">
    <property type="component" value="Unassembled WGS sequence"/>
</dbReference>
<sequence length="320" mass="35755">MKGQKMKIGNLNINCGEKKQGFVSVYKTGLQIPITVICGIEKGDTILLTSGIHCAEYVGIEAALELAQKMTPDELKGQVIIIHPVNISGFEQCNYNSKVPEDHKNLNRVFPGSQDGTVSEQIADFLVKEFQSKADYYIDMHGGNTQDNLAPYVYYVAAAKPEVMEKARKMACRVNVNYMVGSTVSSQGSYNYAGTSGIPSILIERGCAGVWSLEEVELYKNDIKNVMRYLGILKDQEEEKEYQPVSVKQVEYLKSNHTGCWYPAKKAGDIVKRGELAGEIKDYFGNMLEQFYFQDTGVILYQTCTLCTYKGEEIVVYGKI</sequence>
<feature type="domain" description="Succinylglutamate desuccinylase/Aspartoacylase catalytic" evidence="5">
    <location>
        <begin position="43"/>
        <end position="229"/>
    </location>
</feature>
<dbReference type="GO" id="GO:0016788">
    <property type="term" value="F:hydrolase activity, acting on ester bonds"/>
    <property type="evidence" value="ECO:0007669"/>
    <property type="project" value="InterPro"/>
</dbReference>
<protein>
    <submittedName>
        <fullName evidence="6">Succinylglutamate desuccinylase</fullName>
    </submittedName>
</protein>
<reference evidence="6 7" key="1">
    <citation type="submission" date="2018-07" db="EMBL/GenBank/DDBJ databases">
        <title>Anaerosacharophilus polymeroproducens gen. nov. sp. nov., an anaerobic bacterium isolated from salt field.</title>
        <authorList>
            <person name="Kim W."/>
            <person name="Yang S.-H."/>
            <person name="Oh J."/>
            <person name="Lee J.-H."/>
            <person name="Kwon K.K."/>
        </authorList>
    </citation>
    <scope>NUCLEOTIDE SEQUENCE [LARGE SCALE GENOMIC DNA]</scope>
    <source>
        <strain evidence="6 7">MCWD5</strain>
    </source>
</reference>
<dbReference type="OrthoDB" id="9782876at2"/>
<evidence type="ECO:0000259" key="5">
    <source>
        <dbReference type="Pfam" id="PF24827"/>
    </source>
</evidence>
<keyword evidence="2" id="KW-0479">Metal-binding</keyword>
<accession>A0A371AW71</accession>
<evidence type="ECO:0000313" key="6">
    <source>
        <dbReference type="EMBL" id="RDU23813.1"/>
    </source>
</evidence>
<keyword evidence="7" id="KW-1185">Reference proteome</keyword>
<evidence type="ECO:0000256" key="4">
    <source>
        <dbReference type="ARBA" id="ARBA00022833"/>
    </source>
</evidence>
<dbReference type="GO" id="GO:0046872">
    <property type="term" value="F:metal ion binding"/>
    <property type="evidence" value="ECO:0007669"/>
    <property type="project" value="UniProtKB-KW"/>
</dbReference>
<comment type="caution">
    <text evidence="6">The sequence shown here is derived from an EMBL/GenBank/DDBJ whole genome shotgun (WGS) entry which is preliminary data.</text>
</comment>
<proteinExistence type="predicted"/>
<dbReference type="InterPro" id="IPR053138">
    <property type="entry name" value="N-alpha-Ac-DABA_deacetylase"/>
</dbReference>
<dbReference type="PANTHER" id="PTHR37326:SF1">
    <property type="entry name" value="BLL3975 PROTEIN"/>
    <property type="match status" value="1"/>
</dbReference>
<keyword evidence="4" id="KW-0862">Zinc</keyword>
<evidence type="ECO:0000313" key="7">
    <source>
        <dbReference type="Proteomes" id="UP000255036"/>
    </source>
</evidence>
<dbReference type="GO" id="GO:0016811">
    <property type="term" value="F:hydrolase activity, acting on carbon-nitrogen (but not peptide) bonds, in linear amides"/>
    <property type="evidence" value="ECO:0007669"/>
    <property type="project" value="InterPro"/>
</dbReference>